<dbReference type="KEGG" id="beu:BE0216_04460"/>
<keyword evidence="2" id="KW-1185">Reference proteome</keyword>
<dbReference type="AlphaFoldDB" id="A0A7L9SNQ1"/>
<sequence>MTIRQERSRDFLNVVSGELAGVVSNAGDGDVSDGDGLPTCVGWQLVAEKVGVGMPNGEVDEQGASKVFTRGEGPTIFPANPGDVNGYAWYLFIDQPRYHDGPGHYVGFATRDASLNGGWEPVGGKLRECLPTSPDGGKPRHGMVIPITAAERGRLVTAYGDADSVIAG</sequence>
<dbReference type="Proteomes" id="UP000593943">
    <property type="component" value="Chromosome"/>
</dbReference>
<gene>
    <name evidence="1" type="ORF">BE0216_04460</name>
</gene>
<accession>A0A7L9SNQ1</accession>
<name>A0A7L9SNQ1_9BIFI</name>
<reference evidence="1 2" key="1">
    <citation type="submission" date="2020-10" db="EMBL/GenBank/DDBJ databases">
        <title>Genome sequencing of Bifidobacterium eulemuris_DSMZ_100216.</title>
        <authorList>
            <person name="Kim J."/>
        </authorList>
    </citation>
    <scope>NUCLEOTIDE SEQUENCE [LARGE SCALE GENOMIC DNA]</scope>
    <source>
        <strain evidence="1 2">DSM 100216</strain>
    </source>
</reference>
<dbReference type="OrthoDB" id="9758923at2"/>
<dbReference type="EMBL" id="CP062938">
    <property type="protein sequence ID" value="QOL31800.1"/>
    <property type="molecule type" value="Genomic_DNA"/>
</dbReference>
<dbReference type="RefSeq" id="WP_094636744.1">
    <property type="nucleotide sequence ID" value="NZ_CP062938.1"/>
</dbReference>
<evidence type="ECO:0000313" key="1">
    <source>
        <dbReference type="EMBL" id="QOL31800.1"/>
    </source>
</evidence>
<proteinExistence type="predicted"/>
<organism evidence="1 2">
    <name type="scientific">Bifidobacterium eulemuris</name>
    <dbReference type="NCBI Taxonomy" id="1765219"/>
    <lineage>
        <taxon>Bacteria</taxon>
        <taxon>Bacillati</taxon>
        <taxon>Actinomycetota</taxon>
        <taxon>Actinomycetes</taxon>
        <taxon>Bifidobacteriales</taxon>
        <taxon>Bifidobacteriaceae</taxon>
        <taxon>Bifidobacterium</taxon>
    </lineage>
</organism>
<evidence type="ECO:0000313" key="2">
    <source>
        <dbReference type="Proteomes" id="UP000593943"/>
    </source>
</evidence>
<protein>
    <submittedName>
        <fullName evidence="1">Uncharacterized protein</fullName>
    </submittedName>
</protein>